<keyword evidence="3" id="KW-1185">Reference proteome</keyword>
<accession>T1L2X4</accession>
<dbReference type="EnsemblMetazoa" id="tetur34g00730.1">
    <property type="protein sequence ID" value="tetur34g00730.1"/>
    <property type="gene ID" value="tetur34g00730"/>
</dbReference>
<evidence type="ECO:0000313" key="3">
    <source>
        <dbReference type="Proteomes" id="UP000015104"/>
    </source>
</evidence>
<name>T1L2X4_TETUR</name>
<reference evidence="2" key="2">
    <citation type="submission" date="2015-06" db="UniProtKB">
        <authorList>
            <consortium name="EnsemblMetazoa"/>
        </authorList>
    </citation>
    <scope>IDENTIFICATION</scope>
</reference>
<dbReference type="Proteomes" id="UP000015104">
    <property type="component" value="Unassembled WGS sequence"/>
</dbReference>
<reference evidence="3" key="1">
    <citation type="submission" date="2011-08" db="EMBL/GenBank/DDBJ databases">
        <authorList>
            <person name="Rombauts S."/>
        </authorList>
    </citation>
    <scope>NUCLEOTIDE SEQUENCE</scope>
    <source>
        <strain evidence="3">London</strain>
    </source>
</reference>
<sequence length="89" mass="10585">MAGGRIIHHFSQIYSRHPWREYQSFFPSLIGFSLLLYYNMKVDRLIEAETASQFFNRSAMFGKHNGHDNDRWKHSKYEVKAGQTENLMD</sequence>
<proteinExistence type="predicted"/>
<dbReference type="AlphaFoldDB" id="T1L2X4"/>
<feature type="region of interest" description="Disordered" evidence="1">
    <location>
        <begin position="66"/>
        <end position="89"/>
    </location>
</feature>
<dbReference type="EMBL" id="CAEY01000991">
    <property type="status" value="NOT_ANNOTATED_CDS"/>
    <property type="molecule type" value="Genomic_DNA"/>
</dbReference>
<evidence type="ECO:0000256" key="1">
    <source>
        <dbReference type="SAM" id="MobiDB-lite"/>
    </source>
</evidence>
<dbReference type="HOGENOM" id="CLU_2457700_0_0_1"/>
<protein>
    <submittedName>
        <fullName evidence="2">Uncharacterized protein</fullName>
    </submittedName>
</protein>
<organism evidence="2 3">
    <name type="scientific">Tetranychus urticae</name>
    <name type="common">Two-spotted spider mite</name>
    <dbReference type="NCBI Taxonomy" id="32264"/>
    <lineage>
        <taxon>Eukaryota</taxon>
        <taxon>Metazoa</taxon>
        <taxon>Ecdysozoa</taxon>
        <taxon>Arthropoda</taxon>
        <taxon>Chelicerata</taxon>
        <taxon>Arachnida</taxon>
        <taxon>Acari</taxon>
        <taxon>Acariformes</taxon>
        <taxon>Trombidiformes</taxon>
        <taxon>Prostigmata</taxon>
        <taxon>Eleutherengona</taxon>
        <taxon>Raphignathae</taxon>
        <taxon>Tetranychoidea</taxon>
        <taxon>Tetranychidae</taxon>
        <taxon>Tetranychus</taxon>
    </lineage>
</organism>
<feature type="compositionally biased region" description="Basic and acidic residues" evidence="1">
    <location>
        <begin position="66"/>
        <end position="79"/>
    </location>
</feature>
<evidence type="ECO:0000313" key="2">
    <source>
        <dbReference type="EnsemblMetazoa" id="tetur34g00730.1"/>
    </source>
</evidence>